<dbReference type="InterPro" id="IPR037212">
    <property type="entry name" value="Med7/Med21-like"/>
</dbReference>
<evidence type="ECO:0000256" key="4">
    <source>
        <dbReference type="ARBA" id="ARBA00020631"/>
    </source>
</evidence>
<keyword evidence="8 10" id="KW-0539">Nucleus</keyword>
<dbReference type="InterPro" id="IPR009244">
    <property type="entry name" value="Mediatior_Med7"/>
</dbReference>
<dbReference type="EMBL" id="BOLY01000002">
    <property type="protein sequence ID" value="GIZ39070.1"/>
    <property type="molecule type" value="Genomic_DNA"/>
</dbReference>
<dbReference type="RefSeq" id="XP_044653557.1">
    <property type="nucleotide sequence ID" value="XM_044797622.1"/>
</dbReference>
<organism evidence="12 13">
    <name type="scientific">Cercospora kikuchii</name>
    <dbReference type="NCBI Taxonomy" id="84275"/>
    <lineage>
        <taxon>Eukaryota</taxon>
        <taxon>Fungi</taxon>
        <taxon>Dikarya</taxon>
        <taxon>Ascomycota</taxon>
        <taxon>Pezizomycotina</taxon>
        <taxon>Dothideomycetes</taxon>
        <taxon>Dothideomycetidae</taxon>
        <taxon>Mycosphaerellales</taxon>
        <taxon>Mycosphaerellaceae</taxon>
        <taxon>Cercospora</taxon>
    </lineage>
</organism>
<evidence type="ECO:0000256" key="8">
    <source>
        <dbReference type="ARBA" id="ARBA00023242"/>
    </source>
</evidence>
<evidence type="ECO:0000256" key="5">
    <source>
        <dbReference type="ARBA" id="ARBA00023015"/>
    </source>
</evidence>
<keyword evidence="13" id="KW-1185">Reference proteome</keyword>
<keyword evidence="5 10" id="KW-0805">Transcription regulation</keyword>
<evidence type="ECO:0000256" key="11">
    <source>
        <dbReference type="SAM" id="MobiDB-lite"/>
    </source>
</evidence>
<dbReference type="OrthoDB" id="10253553at2759"/>
<sequence length="243" mass="27643">MADEQQLIAPFPLPPPFYEHFTKDNIERLRELRKELNKGDDDATNKDIDVLSLPTELRYLIPPPPPATSKFTVFGNEIDLEAPEPSLEGAGIDQLYPDDPSVKTNPQPHLIALARSLLTTFLGLLGILGQDPTLYEERITDLQAIVFNMHSLINQYRPHQARESLIMLMEDRVERMRAEIRGIEEGKERVAKLLEGMRQGEHAFANDDDVKLVNGHSKEKDPDAKNRKARQRTTWDMLEAEVG</sequence>
<keyword evidence="7 10" id="KW-0804">Transcription</keyword>
<dbReference type="Gene3D" id="6.10.140.1520">
    <property type="match status" value="1"/>
</dbReference>
<accession>A0A9P3CFP0</accession>
<reference evidence="12 13" key="1">
    <citation type="submission" date="2021-01" db="EMBL/GenBank/DDBJ databases">
        <title>Cercospora kikuchii MAFF 305040 whole genome shotgun sequence.</title>
        <authorList>
            <person name="Kashiwa T."/>
            <person name="Suzuki T."/>
        </authorList>
    </citation>
    <scope>NUCLEOTIDE SEQUENCE [LARGE SCALE GENOMIC DNA]</scope>
    <source>
        <strain evidence="12 13">MAFF 305040</strain>
    </source>
</reference>
<comment type="subcellular location">
    <subcellularLocation>
        <location evidence="1 10">Nucleus</location>
    </subcellularLocation>
</comment>
<evidence type="ECO:0000313" key="12">
    <source>
        <dbReference type="EMBL" id="GIZ39070.1"/>
    </source>
</evidence>
<feature type="region of interest" description="Disordered" evidence="11">
    <location>
        <begin position="205"/>
        <end position="235"/>
    </location>
</feature>
<dbReference type="Pfam" id="PF05983">
    <property type="entry name" value="Med7"/>
    <property type="match status" value="1"/>
</dbReference>
<dbReference type="GeneID" id="68288037"/>
<comment type="function">
    <text evidence="9">Component of the Mediator complex, a coactivator involved in the regulated transcription of nearly all RNA polymerase II-dependent genes. Mediator functions as a bridge to convey information from gene-specific regulatory proteins to the basal RNA polymerase II transcription machinery. Mediator is recruited to promoters by direct interactions with regulatory proteins and serves as a scaffold for the assembly of a functional preinitiation complex with RNA polymerase II and the general transcription factors.</text>
</comment>
<dbReference type="GO" id="GO:0003712">
    <property type="term" value="F:transcription coregulator activity"/>
    <property type="evidence" value="ECO:0007669"/>
    <property type="project" value="InterPro"/>
</dbReference>
<dbReference type="GO" id="GO:0006357">
    <property type="term" value="P:regulation of transcription by RNA polymerase II"/>
    <property type="evidence" value="ECO:0007669"/>
    <property type="project" value="InterPro"/>
</dbReference>
<dbReference type="PANTHER" id="PTHR21428">
    <property type="entry name" value="MEDIATOR OF RNA POLYMERASE II TRANSCRIPTION SUBUNIT 7"/>
    <property type="match status" value="1"/>
</dbReference>
<dbReference type="Gene3D" id="6.10.140.200">
    <property type="match status" value="1"/>
</dbReference>
<protein>
    <recommendedName>
        <fullName evidence="4 10">Mediator of RNA polymerase II transcription subunit 7</fullName>
    </recommendedName>
</protein>
<proteinExistence type="inferred from homology"/>
<evidence type="ECO:0000256" key="9">
    <source>
        <dbReference type="ARBA" id="ARBA00025687"/>
    </source>
</evidence>
<evidence type="ECO:0000256" key="7">
    <source>
        <dbReference type="ARBA" id="ARBA00023163"/>
    </source>
</evidence>
<dbReference type="AlphaFoldDB" id="A0A9P3CFP0"/>
<comment type="similarity">
    <text evidence="2 10">Belongs to the Mediator complex subunit 7 family.</text>
</comment>
<comment type="caution">
    <text evidence="12">The sequence shown here is derived from an EMBL/GenBank/DDBJ whole genome shotgun (WGS) entry which is preliminary data.</text>
</comment>
<evidence type="ECO:0000313" key="13">
    <source>
        <dbReference type="Proteomes" id="UP000825890"/>
    </source>
</evidence>
<comment type="subunit">
    <text evidence="3 10">Component of the Mediator complex.</text>
</comment>
<dbReference type="PANTHER" id="PTHR21428:SF11">
    <property type="entry name" value="MEDIATOR OF RNA POLYMERASE II TRANSCRIPTION SUBUNIT 7"/>
    <property type="match status" value="1"/>
</dbReference>
<dbReference type="GO" id="GO:0070847">
    <property type="term" value="C:core mediator complex"/>
    <property type="evidence" value="ECO:0007669"/>
    <property type="project" value="TreeGrafter"/>
</dbReference>
<keyword evidence="6 10" id="KW-0010">Activator</keyword>
<evidence type="ECO:0000256" key="2">
    <source>
        <dbReference type="ARBA" id="ARBA00009994"/>
    </source>
</evidence>
<feature type="compositionally biased region" description="Basic and acidic residues" evidence="11">
    <location>
        <begin position="205"/>
        <end position="226"/>
    </location>
</feature>
<evidence type="ECO:0000256" key="1">
    <source>
        <dbReference type="ARBA" id="ARBA00004123"/>
    </source>
</evidence>
<evidence type="ECO:0000256" key="10">
    <source>
        <dbReference type="RuleBase" id="RU364060"/>
    </source>
</evidence>
<evidence type="ECO:0000256" key="6">
    <source>
        <dbReference type="ARBA" id="ARBA00023159"/>
    </source>
</evidence>
<gene>
    <name evidence="12" type="ORF">CKM354_000246200</name>
</gene>
<evidence type="ECO:0000256" key="3">
    <source>
        <dbReference type="ARBA" id="ARBA00011837"/>
    </source>
</evidence>
<name>A0A9P3CFP0_9PEZI</name>
<dbReference type="SUPFAM" id="SSF140718">
    <property type="entry name" value="Mediator hinge subcomplex-like"/>
    <property type="match status" value="1"/>
</dbReference>
<dbReference type="InterPro" id="IPR044888">
    <property type="entry name" value="Mediatior_Med7_sf"/>
</dbReference>
<dbReference type="Proteomes" id="UP000825890">
    <property type="component" value="Unassembled WGS sequence"/>
</dbReference>
<dbReference type="GO" id="GO:0016592">
    <property type="term" value="C:mediator complex"/>
    <property type="evidence" value="ECO:0007669"/>
    <property type="project" value="InterPro"/>
</dbReference>